<dbReference type="InterPro" id="IPR014284">
    <property type="entry name" value="RNA_pol_sigma-70_dom"/>
</dbReference>
<dbReference type="AlphaFoldDB" id="A0A918DFX3"/>
<gene>
    <name evidence="8" type="primary">rpoE</name>
    <name evidence="8" type="ORF">GCM10012289_07840</name>
</gene>
<dbReference type="EMBL" id="BMNH01000001">
    <property type="protein sequence ID" value="GGO62659.1"/>
    <property type="molecule type" value="Genomic_DNA"/>
</dbReference>
<name>A0A918DFX3_9ACTN</name>
<dbReference type="InterPro" id="IPR007627">
    <property type="entry name" value="RNA_pol_sigma70_r2"/>
</dbReference>
<protein>
    <submittedName>
        <fullName evidence="8">DNA-directed RNA polymerase sigma-70 factor</fullName>
    </submittedName>
</protein>
<dbReference type="InterPro" id="IPR013325">
    <property type="entry name" value="RNA_pol_sigma_r2"/>
</dbReference>
<evidence type="ECO:0000256" key="2">
    <source>
        <dbReference type="ARBA" id="ARBA00023015"/>
    </source>
</evidence>
<accession>A0A918DFX3</accession>
<dbReference type="InterPro" id="IPR036388">
    <property type="entry name" value="WH-like_DNA-bd_sf"/>
</dbReference>
<dbReference type="Gene3D" id="1.10.1740.10">
    <property type="match status" value="1"/>
</dbReference>
<keyword evidence="9" id="KW-1185">Reference proteome</keyword>
<evidence type="ECO:0000256" key="3">
    <source>
        <dbReference type="ARBA" id="ARBA00023082"/>
    </source>
</evidence>
<keyword evidence="4" id="KW-0238">DNA-binding</keyword>
<evidence type="ECO:0000256" key="5">
    <source>
        <dbReference type="ARBA" id="ARBA00023163"/>
    </source>
</evidence>
<evidence type="ECO:0000256" key="4">
    <source>
        <dbReference type="ARBA" id="ARBA00023125"/>
    </source>
</evidence>
<evidence type="ECO:0000259" key="7">
    <source>
        <dbReference type="Pfam" id="PF08281"/>
    </source>
</evidence>
<comment type="similarity">
    <text evidence="1">Belongs to the sigma-70 factor family. ECF subfamily.</text>
</comment>
<dbReference type="GO" id="GO:0016987">
    <property type="term" value="F:sigma factor activity"/>
    <property type="evidence" value="ECO:0007669"/>
    <property type="project" value="UniProtKB-KW"/>
</dbReference>
<dbReference type="Proteomes" id="UP000646523">
    <property type="component" value="Unassembled WGS sequence"/>
</dbReference>
<dbReference type="RefSeq" id="WP_189122493.1">
    <property type="nucleotide sequence ID" value="NZ_BMNH01000001.1"/>
</dbReference>
<dbReference type="InterPro" id="IPR013249">
    <property type="entry name" value="RNA_pol_sigma70_r4_t2"/>
</dbReference>
<proteinExistence type="inferred from homology"/>
<organism evidence="8 9">
    <name type="scientific">Nonomuraea cavernae</name>
    <dbReference type="NCBI Taxonomy" id="2045107"/>
    <lineage>
        <taxon>Bacteria</taxon>
        <taxon>Bacillati</taxon>
        <taxon>Actinomycetota</taxon>
        <taxon>Actinomycetes</taxon>
        <taxon>Streptosporangiales</taxon>
        <taxon>Streptosporangiaceae</taxon>
        <taxon>Nonomuraea</taxon>
    </lineage>
</organism>
<dbReference type="PANTHER" id="PTHR43133:SF8">
    <property type="entry name" value="RNA POLYMERASE SIGMA FACTOR HI_1459-RELATED"/>
    <property type="match status" value="1"/>
</dbReference>
<reference evidence="8" key="1">
    <citation type="journal article" date="2014" name="Int. J. Syst. Evol. Microbiol.">
        <title>Complete genome sequence of Corynebacterium casei LMG S-19264T (=DSM 44701T), isolated from a smear-ripened cheese.</title>
        <authorList>
            <consortium name="US DOE Joint Genome Institute (JGI-PGF)"/>
            <person name="Walter F."/>
            <person name="Albersmeier A."/>
            <person name="Kalinowski J."/>
            <person name="Ruckert C."/>
        </authorList>
    </citation>
    <scope>NUCLEOTIDE SEQUENCE</scope>
    <source>
        <strain evidence="8">CGMCC 4.7368</strain>
    </source>
</reference>
<comment type="caution">
    <text evidence="8">The sequence shown here is derived from an EMBL/GenBank/DDBJ whole genome shotgun (WGS) entry which is preliminary data.</text>
</comment>
<feature type="domain" description="RNA polymerase sigma factor 70 region 4 type 2" evidence="7">
    <location>
        <begin position="107"/>
        <end position="159"/>
    </location>
</feature>
<reference evidence="8" key="2">
    <citation type="submission" date="2020-09" db="EMBL/GenBank/DDBJ databases">
        <authorList>
            <person name="Sun Q."/>
            <person name="Zhou Y."/>
        </authorList>
    </citation>
    <scope>NUCLEOTIDE SEQUENCE</scope>
    <source>
        <strain evidence="8">CGMCC 4.7368</strain>
    </source>
</reference>
<dbReference type="NCBIfam" id="TIGR02937">
    <property type="entry name" value="sigma70-ECF"/>
    <property type="match status" value="1"/>
</dbReference>
<evidence type="ECO:0000259" key="6">
    <source>
        <dbReference type="Pfam" id="PF04542"/>
    </source>
</evidence>
<sequence length="182" mass="20630">MRPPDDRRRRFEDLYRANHDPVLGYVVRRTSNGHDAADVFAETFLTVWRRLDDVPAGEKARPWLFGVARRVLANHHRGERRHTALTARLASELSAIQHLREEPADMDALAEAFAELSDGYREVLSLADWEGPSAAEIGIVLGCSTTAVRIRLHRARRRLARALLEDPPRRTARAQVQEGDPV</sequence>
<dbReference type="GO" id="GO:0003677">
    <property type="term" value="F:DNA binding"/>
    <property type="evidence" value="ECO:0007669"/>
    <property type="project" value="UniProtKB-KW"/>
</dbReference>
<dbReference type="GO" id="GO:0000428">
    <property type="term" value="C:DNA-directed RNA polymerase complex"/>
    <property type="evidence" value="ECO:0007669"/>
    <property type="project" value="UniProtKB-KW"/>
</dbReference>
<evidence type="ECO:0000313" key="8">
    <source>
        <dbReference type="EMBL" id="GGO62659.1"/>
    </source>
</evidence>
<dbReference type="Pfam" id="PF08281">
    <property type="entry name" value="Sigma70_r4_2"/>
    <property type="match status" value="1"/>
</dbReference>
<dbReference type="InterPro" id="IPR013324">
    <property type="entry name" value="RNA_pol_sigma_r3/r4-like"/>
</dbReference>
<evidence type="ECO:0000313" key="9">
    <source>
        <dbReference type="Proteomes" id="UP000646523"/>
    </source>
</evidence>
<dbReference type="Pfam" id="PF04542">
    <property type="entry name" value="Sigma70_r2"/>
    <property type="match status" value="1"/>
</dbReference>
<keyword evidence="5" id="KW-0804">Transcription</keyword>
<evidence type="ECO:0000256" key="1">
    <source>
        <dbReference type="ARBA" id="ARBA00010641"/>
    </source>
</evidence>
<dbReference type="PANTHER" id="PTHR43133">
    <property type="entry name" value="RNA POLYMERASE ECF-TYPE SIGMA FACTO"/>
    <property type="match status" value="1"/>
</dbReference>
<dbReference type="SUPFAM" id="SSF88946">
    <property type="entry name" value="Sigma2 domain of RNA polymerase sigma factors"/>
    <property type="match status" value="1"/>
</dbReference>
<dbReference type="InterPro" id="IPR039425">
    <property type="entry name" value="RNA_pol_sigma-70-like"/>
</dbReference>
<dbReference type="Gene3D" id="1.10.10.10">
    <property type="entry name" value="Winged helix-like DNA-binding domain superfamily/Winged helix DNA-binding domain"/>
    <property type="match status" value="1"/>
</dbReference>
<keyword evidence="3" id="KW-0731">Sigma factor</keyword>
<keyword evidence="2" id="KW-0805">Transcription regulation</keyword>
<keyword evidence="8" id="KW-0240">DNA-directed RNA polymerase</keyword>
<dbReference type="SUPFAM" id="SSF88659">
    <property type="entry name" value="Sigma3 and sigma4 domains of RNA polymerase sigma factors"/>
    <property type="match status" value="1"/>
</dbReference>
<feature type="domain" description="RNA polymerase sigma-70 region 2" evidence="6">
    <location>
        <begin position="14"/>
        <end position="81"/>
    </location>
</feature>
<dbReference type="GO" id="GO:0006352">
    <property type="term" value="P:DNA-templated transcription initiation"/>
    <property type="evidence" value="ECO:0007669"/>
    <property type="project" value="InterPro"/>
</dbReference>